<dbReference type="EMBL" id="LJUI01000055">
    <property type="protein sequence ID" value="KPK68890.1"/>
    <property type="molecule type" value="Genomic_DNA"/>
</dbReference>
<organism evidence="4 5">
    <name type="scientific">candidate division TA06 bacterium SM23_40</name>
    <dbReference type="NCBI Taxonomy" id="1703774"/>
    <lineage>
        <taxon>Bacteria</taxon>
        <taxon>Bacteria division TA06</taxon>
    </lineage>
</organism>
<dbReference type="Pfam" id="PF00072">
    <property type="entry name" value="Response_reg"/>
    <property type="match status" value="1"/>
</dbReference>
<proteinExistence type="predicted"/>
<dbReference type="PROSITE" id="PS50110">
    <property type="entry name" value="RESPONSE_REGULATORY"/>
    <property type="match status" value="1"/>
</dbReference>
<sequence>MQRIFTTHRISRMLRCDRKAVCTWIDQGLMAGYRTPGGHRRVMESDLLAFLRERRMPLPDDLKQPRTRILIAEDEEGMITVLREALGQREQRFDLRTAPDGIGTLIEIGRFRPHIVLLDITMPDLNGVAVCKKIKADPLSRHTQVIAIGGPGEVGMRRKILACGAVAFFTKPFDLGALVDQIHQLAIYQMTETRQTRPLSRGVRG</sequence>
<evidence type="ECO:0000313" key="4">
    <source>
        <dbReference type="EMBL" id="KPK68890.1"/>
    </source>
</evidence>
<name>A0A0S8GB62_UNCT6</name>
<dbReference type="InterPro" id="IPR050595">
    <property type="entry name" value="Bact_response_regulator"/>
</dbReference>
<dbReference type="InterPro" id="IPR041657">
    <property type="entry name" value="HTH_17"/>
</dbReference>
<dbReference type="GO" id="GO:0000160">
    <property type="term" value="P:phosphorelay signal transduction system"/>
    <property type="evidence" value="ECO:0007669"/>
    <property type="project" value="InterPro"/>
</dbReference>
<evidence type="ECO:0000256" key="1">
    <source>
        <dbReference type="ARBA" id="ARBA00022553"/>
    </source>
</evidence>
<dbReference type="InterPro" id="IPR001789">
    <property type="entry name" value="Sig_transdc_resp-reg_receiver"/>
</dbReference>
<evidence type="ECO:0000259" key="3">
    <source>
        <dbReference type="PROSITE" id="PS50110"/>
    </source>
</evidence>
<dbReference type="SUPFAM" id="SSF52172">
    <property type="entry name" value="CheY-like"/>
    <property type="match status" value="1"/>
</dbReference>
<dbReference type="InterPro" id="IPR009061">
    <property type="entry name" value="DNA-bd_dom_put_sf"/>
</dbReference>
<dbReference type="Gene3D" id="3.40.50.2300">
    <property type="match status" value="1"/>
</dbReference>
<accession>A0A0S8GB62</accession>
<dbReference type="Proteomes" id="UP000051717">
    <property type="component" value="Unassembled WGS sequence"/>
</dbReference>
<feature type="modified residue" description="4-aspartylphosphate" evidence="2">
    <location>
        <position position="119"/>
    </location>
</feature>
<protein>
    <recommendedName>
        <fullName evidence="3">Response regulatory domain-containing protein</fullName>
    </recommendedName>
</protein>
<reference evidence="4 5" key="1">
    <citation type="journal article" date="2015" name="Microbiome">
        <title>Genomic resolution of linkages in carbon, nitrogen, and sulfur cycling among widespread estuary sediment bacteria.</title>
        <authorList>
            <person name="Baker B.J."/>
            <person name="Lazar C.S."/>
            <person name="Teske A.P."/>
            <person name="Dick G.J."/>
        </authorList>
    </citation>
    <scope>NUCLEOTIDE SEQUENCE [LARGE SCALE GENOMIC DNA]</scope>
    <source>
        <strain evidence="4">SM23_40</strain>
    </source>
</reference>
<dbReference type="SMART" id="SM00448">
    <property type="entry name" value="REC"/>
    <property type="match status" value="1"/>
</dbReference>
<dbReference type="CDD" id="cd00156">
    <property type="entry name" value="REC"/>
    <property type="match status" value="1"/>
</dbReference>
<gene>
    <name evidence="4" type="ORF">AMJ82_07060</name>
</gene>
<feature type="domain" description="Response regulatory" evidence="3">
    <location>
        <begin position="68"/>
        <end position="186"/>
    </location>
</feature>
<dbReference type="SUPFAM" id="SSF46955">
    <property type="entry name" value="Putative DNA-binding domain"/>
    <property type="match status" value="1"/>
</dbReference>
<evidence type="ECO:0000313" key="5">
    <source>
        <dbReference type="Proteomes" id="UP000051717"/>
    </source>
</evidence>
<comment type="caution">
    <text evidence="4">The sequence shown here is derived from an EMBL/GenBank/DDBJ whole genome shotgun (WGS) entry which is preliminary data.</text>
</comment>
<dbReference type="PANTHER" id="PTHR44591">
    <property type="entry name" value="STRESS RESPONSE REGULATOR PROTEIN 1"/>
    <property type="match status" value="1"/>
</dbReference>
<keyword evidence="1 2" id="KW-0597">Phosphoprotein</keyword>
<dbReference type="InterPro" id="IPR011006">
    <property type="entry name" value="CheY-like_superfamily"/>
</dbReference>
<evidence type="ECO:0000256" key="2">
    <source>
        <dbReference type="PROSITE-ProRule" id="PRU00169"/>
    </source>
</evidence>
<dbReference type="AlphaFoldDB" id="A0A0S8GB62"/>
<dbReference type="PANTHER" id="PTHR44591:SF3">
    <property type="entry name" value="RESPONSE REGULATORY DOMAIN-CONTAINING PROTEIN"/>
    <property type="match status" value="1"/>
</dbReference>
<dbReference type="Pfam" id="PF12728">
    <property type="entry name" value="HTH_17"/>
    <property type="match status" value="1"/>
</dbReference>